<feature type="domain" description="Abscisic acid G-protein coupled receptor-like" evidence="2">
    <location>
        <begin position="386"/>
        <end position="584"/>
    </location>
</feature>
<dbReference type="EMBL" id="CP056067">
    <property type="protein sequence ID" value="UKJ89733.1"/>
    <property type="molecule type" value="Genomic_DNA"/>
</dbReference>
<accession>A0A976M8K1</accession>
<dbReference type="PANTHER" id="PTHR15948:SF0">
    <property type="entry name" value="GOLGI PH REGULATOR A-RELATED"/>
    <property type="match status" value="1"/>
</dbReference>
<evidence type="ECO:0000313" key="3">
    <source>
        <dbReference type="EMBL" id="UKJ89733.1"/>
    </source>
</evidence>
<feature type="transmembrane region" description="Helical" evidence="1">
    <location>
        <begin position="515"/>
        <end position="538"/>
    </location>
</feature>
<dbReference type="InterPro" id="IPR015672">
    <property type="entry name" value="GPHR/GTG"/>
</dbReference>
<feature type="transmembrane region" description="Helical" evidence="1">
    <location>
        <begin position="567"/>
        <end position="585"/>
    </location>
</feature>
<protein>
    <recommendedName>
        <fullName evidence="2">Abscisic acid G-protein coupled receptor-like domain-containing protein</fullName>
    </recommendedName>
</protein>
<reference evidence="3" key="1">
    <citation type="submission" date="2022-07" db="EMBL/GenBank/DDBJ databases">
        <title>Evaluation of T. orientalis genome assembly methods using nanopore sequencing and analysis of variation between genomes.</title>
        <authorList>
            <person name="Yam J."/>
            <person name="Micallef M.L."/>
            <person name="Liu M."/>
            <person name="Djordjevic S.P."/>
            <person name="Bogema D.R."/>
            <person name="Jenkins C."/>
        </authorList>
    </citation>
    <scope>NUCLEOTIDE SEQUENCE</scope>
    <source>
        <strain evidence="3">Fish Creek</strain>
    </source>
</reference>
<gene>
    <name evidence="3" type="ORF">MACJ_002987</name>
</gene>
<name>A0A976M8K1_THEOR</name>
<dbReference type="AlphaFoldDB" id="A0A976M8K1"/>
<feature type="transmembrane region" description="Helical" evidence="1">
    <location>
        <begin position="188"/>
        <end position="215"/>
    </location>
</feature>
<feature type="transmembrane region" description="Helical" evidence="1">
    <location>
        <begin position="110"/>
        <end position="130"/>
    </location>
</feature>
<evidence type="ECO:0000313" key="4">
    <source>
        <dbReference type="Proteomes" id="UP000244803"/>
    </source>
</evidence>
<keyword evidence="1" id="KW-0812">Transmembrane</keyword>
<feature type="transmembrane region" description="Helical" evidence="1">
    <location>
        <begin position="478"/>
        <end position="495"/>
    </location>
</feature>
<feature type="transmembrane region" description="Helical" evidence="1">
    <location>
        <begin position="12"/>
        <end position="32"/>
    </location>
</feature>
<dbReference type="PANTHER" id="PTHR15948">
    <property type="entry name" value="G-PROTEIN COUPLED RECEPTOR 89-RELATED"/>
    <property type="match status" value="1"/>
</dbReference>
<keyword evidence="1" id="KW-0472">Membrane</keyword>
<feature type="transmembrane region" description="Helical" evidence="1">
    <location>
        <begin position="151"/>
        <end position="176"/>
    </location>
</feature>
<dbReference type="Proteomes" id="UP000244803">
    <property type="component" value="Chromosome 4"/>
</dbReference>
<feature type="transmembrane region" description="Helical" evidence="1">
    <location>
        <begin position="76"/>
        <end position="98"/>
    </location>
</feature>
<proteinExistence type="predicted"/>
<dbReference type="OrthoDB" id="364875at2759"/>
<dbReference type="InterPro" id="IPR025969">
    <property type="entry name" value="ABA_GPCR_dom"/>
</dbReference>
<evidence type="ECO:0000259" key="2">
    <source>
        <dbReference type="Pfam" id="PF12430"/>
    </source>
</evidence>
<organism evidence="3 4">
    <name type="scientific">Theileria orientalis</name>
    <dbReference type="NCBI Taxonomy" id="68886"/>
    <lineage>
        <taxon>Eukaryota</taxon>
        <taxon>Sar</taxon>
        <taxon>Alveolata</taxon>
        <taxon>Apicomplexa</taxon>
        <taxon>Aconoidasida</taxon>
        <taxon>Piroplasmida</taxon>
        <taxon>Theileriidae</taxon>
        <taxon>Theileria</taxon>
    </lineage>
</organism>
<keyword evidence="1" id="KW-1133">Transmembrane helix</keyword>
<sequence>MPSTFLFKTGIISLHVFLSVLGCLAIEFILYLRSNHEQGNIFSDFTSSSFVTTIRDGGFRSFVPYLLSSWRRFGTLIFGLTCLSSIGFIANLSFLYFINVEENKEFLQSFWKFDAVLCTILLFFVIPLGMSNKFVSLRSNLELKQKLLGTLSFCGVWIGFGIIVGHILLHAMFYFMKPHSVGFIFTGIYYMCGFGLFFVALLVGFSGIYFPYLLYIINRDVSSVRQLESLITDCNKARRDLKIKMVENNVYYSDDEGFEEEFFANMNMDSGTLETTDSSTEYKNMGSKAEHLLTSYLPAEMCVNFELDELGQSSAASSKVDAFFKKLKTLKLKVSSKLYKLNYSREFHSSGSQHDNNETSFRMWMMMNELKSDLDYLRMLKKEKQSSSKLSGKIFLTIKCLVAGGCMINCFKICKRAILMIWNNYSESLSRLENQKIITKSYYEFMRDEIVSSILSDVLESVQLPTAFDFVISRANSIFLACVMISSVGYFLDFGRVLLKTKYLQKNKLMSDNTLGLALACFMILTFPSQFVLVVPFLPRDLKQQLLAFLFNNDLYVWFGLRYRFDLIVLVTIILTFIGILCLHYSRSFKKLNYHVGCNV</sequence>
<evidence type="ECO:0000256" key="1">
    <source>
        <dbReference type="SAM" id="Phobius"/>
    </source>
</evidence>
<dbReference type="Pfam" id="PF12430">
    <property type="entry name" value="ABA_GPCR"/>
    <property type="match status" value="1"/>
</dbReference>